<accession>A0ABN8DY52</accession>
<sequence length="150" mass="16321">MSEIQVLTGSTLGGTEYLGEHIADQLAAAGFAQTIHFQADLDQLPTQGPWILACSTHGAGDYPESIQSFVAQLESSQPDLSQVHMALVAVGDRSYDTFCQAGKNLEKLLQSLGAKLIYPRLEIDVSHNPDLEEQADEWLPGLIEQLKTVK</sequence>
<evidence type="ECO:0000313" key="4">
    <source>
        <dbReference type="EMBL" id="CAH0534778.1"/>
    </source>
</evidence>
<dbReference type="EMBL" id="CAKLDI010000001">
    <property type="protein sequence ID" value="CAH0534778.1"/>
    <property type="molecule type" value="Genomic_DNA"/>
</dbReference>
<dbReference type="Gene3D" id="3.40.50.360">
    <property type="match status" value="1"/>
</dbReference>
<evidence type="ECO:0000259" key="3">
    <source>
        <dbReference type="PROSITE" id="PS50902"/>
    </source>
</evidence>
<protein>
    <submittedName>
        <fullName evidence="4">Protein MioC</fullName>
    </submittedName>
</protein>
<dbReference type="PROSITE" id="PS50902">
    <property type="entry name" value="FLAVODOXIN_LIKE"/>
    <property type="match status" value="1"/>
</dbReference>
<keyword evidence="2" id="KW-0288">FMN</keyword>
<gene>
    <name evidence="4" type="primary">mioC</name>
    <name evidence="4" type="ORF">VST7929_02740</name>
</gene>
<comment type="caution">
    <text evidence="4">The sequence shown here is derived from an EMBL/GenBank/DDBJ whole genome shotgun (WGS) entry which is preliminary data.</text>
</comment>
<keyword evidence="1" id="KW-0285">Flavoprotein</keyword>
<dbReference type="InterPro" id="IPR029039">
    <property type="entry name" value="Flavoprotein-like_sf"/>
</dbReference>
<keyword evidence="5" id="KW-1185">Reference proteome</keyword>
<dbReference type="NCBIfam" id="NF006531">
    <property type="entry name" value="PRK09004.1"/>
    <property type="match status" value="1"/>
</dbReference>
<dbReference type="Pfam" id="PF00258">
    <property type="entry name" value="Flavodoxin_1"/>
    <property type="match status" value="1"/>
</dbReference>
<dbReference type="Proteomes" id="UP000838672">
    <property type="component" value="Unassembled WGS sequence"/>
</dbReference>
<dbReference type="RefSeq" id="WP_237467802.1">
    <property type="nucleotide sequence ID" value="NZ_CAKLDI010000001.1"/>
</dbReference>
<evidence type="ECO:0000256" key="2">
    <source>
        <dbReference type="ARBA" id="ARBA00022643"/>
    </source>
</evidence>
<feature type="domain" description="Flavodoxin-like" evidence="3">
    <location>
        <begin position="4"/>
        <end position="143"/>
    </location>
</feature>
<organism evidence="4 5">
    <name type="scientific">Vibrio stylophorae</name>
    <dbReference type="NCBI Taxonomy" id="659351"/>
    <lineage>
        <taxon>Bacteria</taxon>
        <taxon>Pseudomonadati</taxon>
        <taxon>Pseudomonadota</taxon>
        <taxon>Gammaproteobacteria</taxon>
        <taxon>Vibrionales</taxon>
        <taxon>Vibrionaceae</taxon>
        <taxon>Vibrio</taxon>
    </lineage>
</organism>
<dbReference type="PANTHER" id="PTHR19384">
    <property type="entry name" value="NITRIC OXIDE SYNTHASE-RELATED"/>
    <property type="match status" value="1"/>
</dbReference>
<proteinExistence type="predicted"/>
<dbReference type="SUPFAM" id="SSF52218">
    <property type="entry name" value="Flavoproteins"/>
    <property type="match status" value="1"/>
</dbReference>
<name>A0ABN8DY52_9VIBR</name>
<evidence type="ECO:0000256" key="1">
    <source>
        <dbReference type="ARBA" id="ARBA00022630"/>
    </source>
</evidence>
<dbReference type="InterPro" id="IPR008254">
    <property type="entry name" value="Flavodoxin/NO_synth"/>
</dbReference>
<reference evidence="4" key="1">
    <citation type="submission" date="2021-11" db="EMBL/GenBank/DDBJ databases">
        <authorList>
            <person name="Rodrigo-Torres L."/>
            <person name="Arahal R. D."/>
            <person name="Lucena T."/>
        </authorList>
    </citation>
    <scope>NUCLEOTIDE SEQUENCE</scope>
    <source>
        <strain evidence="4">CECT 7929</strain>
    </source>
</reference>
<evidence type="ECO:0000313" key="5">
    <source>
        <dbReference type="Proteomes" id="UP000838672"/>
    </source>
</evidence>